<dbReference type="PANTHER" id="PTHR34487">
    <property type="entry name" value="ACYL-ACP THIOESTERASE"/>
    <property type="match status" value="1"/>
</dbReference>
<proteinExistence type="predicted"/>
<dbReference type="Gene3D" id="3.10.129.10">
    <property type="entry name" value="Hotdog Thioesterase"/>
    <property type="match status" value="1"/>
</dbReference>
<evidence type="ECO:0000313" key="2">
    <source>
        <dbReference type="EMBL" id="RUS78434.1"/>
    </source>
</evidence>
<organism evidence="2 3">
    <name type="scientific">Elysia chlorotica</name>
    <name type="common">Eastern emerald elysia</name>
    <name type="synonym">Sea slug</name>
    <dbReference type="NCBI Taxonomy" id="188477"/>
    <lineage>
        <taxon>Eukaryota</taxon>
        <taxon>Metazoa</taxon>
        <taxon>Spiralia</taxon>
        <taxon>Lophotrochozoa</taxon>
        <taxon>Mollusca</taxon>
        <taxon>Gastropoda</taxon>
        <taxon>Heterobranchia</taxon>
        <taxon>Euthyneura</taxon>
        <taxon>Panpulmonata</taxon>
        <taxon>Sacoglossa</taxon>
        <taxon>Placobranchoidea</taxon>
        <taxon>Plakobranchidae</taxon>
        <taxon>Elysia</taxon>
    </lineage>
</organism>
<evidence type="ECO:0000256" key="1">
    <source>
        <dbReference type="SAM" id="MobiDB-lite"/>
    </source>
</evidence>
<reference evidence="2 3" key="1">
    <citation type="submission" date="2019-01" db="EMBL/GenBank/DDBJ databases">
        <title>A draft genome assembly of the solar-powered sea slug Elysia chlorotica.</title>
        <authorList>
            <person name="Cai H."/>
            <person name="Li Q."/>
            <person name="Fang X."/>
            <person name="Li J."/>
            <person name="Curtis N.E."/>
            <person name="Altenburger A."/>
            <person name="Shibata T."/>
            <person name="Feng M."/>
            <person name="Maeda T."/>
            <person name="Schwartz J.A."/>
            <person name="Shigenobu S."/>
            <person name="Lundholm N."/>
            <person name="Nishiyama T."/>
            <person name="Yang H."/>
            <person name="Hasebe M."/>
            <person name="Li S."/>
            <person name="Pierce S.K."/>
            <person name="Wang J."/>
        </authorList>
    </citation>
    <scope>NUCLEOTIDE SEQUENCE [LARGE SCALE GENOMIC DNA]</scope>
    <source>
        <strain evidence="2">EC2010</strain>
        <tissue evidence="2">Whole organism of an adult</tissue>
    </source>
</reference>
<dbReference type="OrthoDB" id="6278306at2759"/>
<dbReference type="SUPFAM" id="SSF54637">
    <property type="entry name" value="Thioesterase/thiol ester dehydrase-isomerase"/>
    <property type="match status" value="1"/>
</dbReference>
<name>A0A433TAG1_ELYCH</name>
<dbReference type="Proteomes" id="UP000271974">
    <property type="component" value="Unassembled WGS sequence"/>
</dbReference>
<accession>A0A433TAG1</accession>
<gene>
    <name evidence="2" type="ORF">EGW08_013808</name>
</gene>
<dbReference type="PANTHER" id="PTHR34487:SF1">
    <property type="entry name" value="ACYL-ACP THIOESTERASE"/>
    <property type="match status" value="1"/>
</dbReference>
<dbReference type="InterPro" id="IPR029069">
    <property type="entry name" value="HotDog_dom_sf"/>
</dbReference>
<sequence>MRALTIRMKSDWCIKTPSSRISWEPIVRGLTSKTSRVVVSTKQSGMSNKKLHLRHWEVKNFHFEEQPYPSIKLRCPGLSHESFDHDSMPKLTSIMLTSALARAVALQHPIPAKTIGDEDNTSDVTQADETFLNFRVLSGDHFIFMSSTEFVMSRSMYDYDVPKWPLDMTFTHGYVGNTSVANVCNFYACKEEDTANVSDSGQSLLWTNTYQIVLIDKTTRKPTQLPDWFKEKYKGKGCMDKGFILRPFPRPAVTFSQSSKVQWSDTDQYKHTNFTTYARWAMDTLHAALRIRDDPRPQSQHKPGDDAQSGINGKYPDQTIDASKALPNITKEILSCGLHKVQITYLKECLEGETVETHVWQEDGAEKELVLFSVVKNNEDVCQIKMWYFPVDDIEEHIP</sequence>
<evidence type="ECO:0000313" key="3">
    <source>
        <dbReference type="Proteomes" id="UP000271974"/>
    </source>
</evidence>
<keyword evidence="3" id="KW-1185">Reference proteome</keyword>
<dbReference type="EMBL" id="RQTK01000510">
    <property type="protein sequence ID" value="RUS78434.1"/>
    <property type="molecule type" value="Genomic_DNA"/>
</dbReference>
<comment type="caution">
    <text evidence="2">The sequence shown here is derived from an EMBL/GenBank/DDBJ whole genome shotgun (WGS) entry which is preliminary data.</text>
</comment>
<dbReference type="AlphaFoldDB" id="A0A433TAG1"/>
<feature type="region of interest" description="Disordered" evidence="1">
    <location>
        <begin position="294"/>
        <end position="317"/>
    </location>
</feature>
<protein>
    <submittedName>
        <fullName evidence="2">Uncharacterized protein</fullName>
    </submittedName>
</protein>